<sequence length="2855" mass="309235">MPHFRQLDKHIIETGYTVGKYRLITRLPTVKGTVLQAIDEEHKSVAIKVFEKAKVEDPGQLEEIYREYRFLSEIIRPVPELCRVSAAAPTAFEDLSRTLGSVSVMRHCRIRRKRQVIFNGHSSQVQQSIIAGRLLYVCVSVCWLFGTLISVRDAIGTVKPRRRSSRGVLVQKPRLSVTVGCWQLCWPCRHPNIARCIDMLHSPTRVYLIFECAGGRVVRKLAISDSRLNTEEHAKKVGSLIPGLQLAMACTKCASLVSGPAFLQPVQSTRPRPASSLGQPQVQGDMSSVAAAAAATASATASAVLAVAGAVSLGAASGRRRAAKLPKVVRLQGAQNMPSPTLEINYYELDAVEAPRILSAVRLAIKMASPIVQESTSPEERLLKLLSEPSVQSMLTTVSRLPVFSKEMALAFKDDLDLLLAMKQLKYFWNLPQSQLAILLEQMARQLEGPSQAAPFQEFLRVLTQTPNHAKNIKHLRDELPAEVKAEYLRNAEYLETADAHAVYPTSIYRQCDGFTLATKDASTIEAVMSTTLTTTIKIARKVLEPSNHLLYNIYKPLGRCVAVVDDKVDAIYGKELDAYFAGHGIEFKKIVSSGNEADKDIRDVERILVSLKKVISDCELCLWHPIMEVGLADPQSKKMVATPDDRFVVTPTDLVITTLTKAKAQNDMAAVGEVVCMLDGVDGMVVKYSTQPSEALRNISVQTAKTNPNWAEMEKKGATSRLLEAEMISGQAEGQLLQLLVKFGAVKKVLDIGTFTGYSSLAMAEALPEDGRVVTLERQEEAAKMAAENWASSPHVGKIESRVGEAQALLQALASQGESFDLVFLDVDKPGYFALYQTLMETGLLRVGGLLAVDNTMYKGEELSGEQLSLNGEGARALNAGLLADDRVLQVMLPLREPSVVLTCVLRSTMRLCCFSGMGFVPKASEYAKETLATVCNRDILPVIANAEMADADSCACCVNSLLLVRMVAALEDPRANRNIFWPREVFQVFYLVALPLAQVCKKVRPTPVLVHGCGIQTLPVRQSASGCLLRKFRETVCPTAGGFRRCRCVSPHLVAFCVSPQEGPSYACVSSRLWDSDVAGASVLREKVRPTGESALQRLTVTGYSEYWVIMDLFIHNEDLSDSASDSAGSGGSDEGDARLRVEVGSRPGGLQAISTEPEVRPRKKENVRVRLTRALQGVKFISCIVPELALIVEHIRIVDFQHAMLGKSSMPSRTICGTMPYIAPEMALGGHYLPQSADCWSAGVVLLEMAGGLGSLVRSVGYDPNGSPATTAPLLQQFFEDPVSHTEALAVMAAVDTITVLEQLEQLMLPTPAERLTGLNMPSTMQQMQMQQMQQQLQNGELPQQMMAGFRMDLGNGVLAALNPEWRCKLGIGSCQLKTTLPLVAGKLRPQCMLLLTLAAAAATAAEGSVGAVGAVGGTTPAQKVVTLLTKFTKDVEAEGKVEQKQFAELAKFSGLDTQIGKFEGEMQKSKEEHNAQYASYEAQAKAAESSATALQTAIASMESGKGEVGSAEMEKALGLAKALASSPSVSLLSLSAAPAPAYEYKSGDVTSTRKALLTTFKESKHSMDMDEVRAKSSFDKQVFGLSNEKKLAERSKQEKTLMKSQKDSSRATAQKVSSEEARAEEADEAFLDTLKADYEDKATQAEQRLSAGGAIALLSPQKPASFLQLRALRGSMHSVSEALAVIAKAAQDLKSPAVSVSAIQVQQKAHDFEDVLKTLADLIGNLEKQSTEDSSMKAVCDENIGTAATNRDSANAKMEGLAAQLDSTKSLRSQTNAEGAVLLHISAPSTEVAGAPEVAEGPYQGAQEKPKGVISMLEVLLTEFQTAEATVGAQEEKAAADFDKNTGELNDDSTAKSDETDERTGEVAALQGQLTSFEDDQKTTKEAYEFTVSELEKLRAMCVNGDESYETKKAKRLEQIASLKETLKMLEDMDKKLVLLGMDARQNSGKTCKLLSLVLAWWSHLLGRGSCAFGIFSWQPTSATASLGAAVARPPRTPRVPGDRCSASGRQAVFRFGPGGVLLQLQKLPGDRCSASGRQAKGGEVASSCKATLGDKVELKWDEDGLWRNAVIERVAEDGAIWAVFQKDGYEYHCAPSAWRVPLAGQKQPNTERKALETVQELEQKVLDAMGTKVEQTDVEDEESEEGEELTLPKISYADLQVGQKLRGTVRRIHSSNSWAFVDVGTAKLGFLHVARLTTRRVEGLVVSDILEVGEEIDVLVFEVDAPASKLALTMVDLSWLLDYQAEEEWLTGRVVEASKGTTVSISVKNPVGGQEVTGSLRKSQDPTWIDRSESDVGQEVSVKVMEVDFARGMISWTRRSKLDLTVCEELMANNTWLDGQVADIHTFGAFVAFNTPGGLVSGLVPLSLLSVDYVENASDVVKLGQDVKVRITKVDRKEKRITMSMRPMQDLKNFENVQSTHWLSGKVVGTGPNGILVSVQPPSGGAEVGLVRPSQICPDKGQNPSLEVTKGENVKVRVVKLDLESNRLELSLRPVPDYAAFAEVSDEAWLVGTVTCVTDKSAYFLVKPPNSDADSNGSKAEPQEGRLAADQVRIGTVGDMTEFLHRGQQVQVRLRQNGDLRKGKYLHLSMKDKPKLEGFVDLKDQWLNGSVVYVDESGISVGVAAPSSRNVQVGLVSPKLVTSDTFIDLADAYKIGQKVSVRVVGTDLAQGLLSLALTPKADVAGFKDVPQTSWLPGTVKEVAADALLVEVYPPSGPGGIPIGGSEQLGFVSRGEVRKVFVENLKDVASVGDVVRVRVVQASAKDQKLELSMRQLPDLSSYHGAAGSTIKGTVLFVADRVAIHMVVQSPNGAACTGVVTKDQIPDSLWGTIAVGQQVNSLRQVPSVDRCS</sequence>
<protein>
    <submittedName>
        <fullName evidence="8">Uncharacterized protein</fullName>
    </submittedName>
</protein>
<feature type="domain" description="S1 motif" evidence="7">
    <location>
        <begin position="2425"/>
        <end position="2498"/>
    </location>
</feature>
<dbReference type="InterPro" id="IPR000719">
    <property type="entry name" value="Prot_kinase_dom"/>
</dbReference>
<evidence type="ECO:0000259" key="7">
    <source>
        <dbReference type="PROSITE" id="PS50126"/>
    </source>
</evidence>
<dbReference type="Gene3D" id="3.40.50.150">
    <property type="entry name" value="Vaccinia Virus protein VP39"/>
    <property type="match status" value="1"/>
</dbReference>
<feature type="compositionally biased region" description="Basic and acidic residues" evidence="5">
    <location>
        <begin position="1857"/>
        <end position="1869"/>
    </location>
</feature>
<feature type="region of interest" description="Disordered" evidence="5">
    <location>
        <begin position="1839"/>
        <end position="1870"/>
    </location>
</feature>
<dbReference type="CDD" id="cd00164">
    <property type="entry name" value="S1_like"/>
    <property type="match status" value="1"/>
</dbReference>
<dbReference type="CDD" id="cd04508">
    <property type="entry name" value="Tudor_SF"/>
    <property type="match status" value="1"/>
</dbReference>
<dbReference type="SMART" id="SM00316">
    <property type="entry name" value="S1"/>
    <property type="match status" value="7"/>
</dbReference>
<dbReference type="SUPFAM" id="SSF50249">
    <property type="entry name" value="Nucleic acid-binding proteins"/>
    <property type="match status" value="4"/>
</dbReference>
<accession>A0A813E8R0</accession>
<dbReference type="SUPFAM" id="SSF56112">
    <property type="entry name" value="Protein kinase-like (PK-like)"/>
    <property type="match status" value="1"/>
</dbReference>
<dbReference type="CDD" id="cd02440">
    <property type="entry name" value="AdoMet_MTases"/>
    <property type="match status" value="1"/>
</dbReference>
<gene>
    <name evidence="8" type="ORF">PGLA1383_LOCUS16807</name>
</gene>
<dbReference type="InterPro" id="IPR050437">
    <property type="entry name" value="Ribos_protein_bS1-like"/>
</dbReference>
<dbReference type="GO" id="GO:0005524">
    <property type="term" value="F:ATP binding"/>
    <property type="evidence" value="ECO:0007669"/>
    <property type="project" value="InterPro"/>
</dbReference>
<dbReference type="Pfam" id="PF01596">
    <property type="entry name" value="Methyltransf_3"/>
    <property type="match status" value="1"/>
</dbReference>
<dbReference type="Proteomes" id="UP000654075">
    <property type="component" value="Unassembled WGS sequence"/>
</dbReference>
<dbReference type="Gene3D" id="3.40.50.1970">
    <property type="match status" value="1"/>
</dbReference>
<dbReference type="GO" id="GO:0006412">
    <property type="term" value="P:translation"/>
    <property type="evidence" value="ECO:0007669"/>
    <property type="project" value="TreeGrafter"/>
</dbReference>
<comment type="similarity">
    <text evidence="4">Belongs to the class I-like SAM-binding methyltransferase superfamily. Cation-dependent O-methyltransferase family.</text>
</comment>
<evidence type="ECO:0000256" key="2">
    <source>
        <dbReference type="ARBA" id="ARBA00022679"/>
    </source>
</evidence>
<dbReference type="PROSITE" id="PS51682">
    <property type="entry name" value="SAM_OMT_I"/>
    <property type="match status" value="1"/>
</dbReference>
<evidence type="ECO:0000313" key="9">
    <source>
        <dbReference type="Proteomes" id="UP000654075"/>
    </source>
</evidence>
<feature type="domain" description="Protein kinase" evidence="6">
    <location>
        <begin position="1034"/>
        <end position="1331"/>
    </location>
</feature>
<keyword evidence="1" id="KW-0489">Methyltransferase</keyword>
<feature type="domain" description="S1 motif" evidence="7">
    <location>
        <begin position="2697"/>
        <end position="2778"/>
    </location>
</feature>
<evidence type="ECO:0000256" key="1">
    <source>
        <dbReference type="ARBA" id="ARBA00022603"/>
    </source>
</evidence>
<dbReference type="InterPro" id="IPR002935">
    <property type="entry name" value="SAM_O-MeTrfase"/>
</dbReference>
<evidence type="ECO:0000259" key="6">
    <source>
        <dbReference type="PROSITE" id="PS50011"/>
    </source>
</evidence>
<dbReference type="OrthoDB" id="10251242at2759"/>
<organism evidence="8 9">
    <name type="scientific">Polarella glacialis</name>
    <name type="common">Dinoflagellate</name>
    <dbReference type="NCBI Taxonomy" id="89957"/>
    <lineage>
        <taxon>Eukaryota</taxon>
        <taxon>Sar</taxon>
        <taxon>Alveolata</taxon>
        <taxon>Dinophyceae</taxon>
        <taxon>Suessiales</taxon>
        <taxon>Suessiaceae</taxon>
        <taxon>Polarella</taxon>
    </lineage>
</organism>
<dbReference type="Gene3D" id="1.10.510.10">
    <property type="entry name" value="Transferase(Phosphotransferase) domain 1"/>
    <property type="match status" value="1"/>
</dbReference>
<dbReference type="GO" id="GO:0003735">
    <property type="term" value="F:structural constituent of ribosome"/>
    <property type="evidence" value="ECO:0007669"/>
    <property type="project" value="TreeGrafter"/>
</dbReference>
<feature type="domain" description="S1 motif" evidence="7">
    <location>
        <begin position="2339"/>
        <end position="2411"/>
    </location>
</feature>
<dbReference type="Gene3D" id="2.40.50.140">
    <property type="entry name" value="Nucleic acid-binding proteins"/>
    <property type="match status" value="4"/>
</dbReference>
<dbReference type="GO" id="GO:0003729">
    <property type="term" value="F:mRNA binding"/>
    <property type="evidence" value="ECO:0007669"/>
    <property type="project" value="TreeGrafter"/>
</dbReference>
<dbReference type="EMBL" id="CAJNNV010010241">
    <property type="protein sequence ID" value="CAE8598399.1"/>
    <property type="molecule type" value="Genomic_DNA"/>
</dbReference>
<dbReference type="Pfam" id="PF00069">
    <property type="entry name" value="Pkinase"/>
    <property type="match status" value="1"/>
</dbReference>
<reference evidence="8" key="1">
    <citation type="submission" date="2021-02" db="EMBL/GenBank/DDBJ databases">
        <authorList>
            <person name="Dougan E. K."/>
            <person name="Rhodes N."/>
            <person name="Thang M."/>
            <person name="Chan C."/>
        </authorList>
    </citation>
    <scope>NUCLEOTIDE SEQUENCE</scope>
</reference>
<dbReference type="SUPFAM" id="SSF53335">
    <property type="entry name" value="S-adenosyl-L-methionine-dependent methyltransferases"/>
    <property type="match status" value="1"/>
</dbReference>
<dbReference type="PANTHER" id="PTHR10724">
    <property type="entry name" value="30S RIBOSOMAL PROTEIN S1"/>
    <property type="match status" value="1"/>
</dbReference>
<evidence type="ECO:0000256" key="4">
    <source>
        <dbReference type="ARBA" id="ARBA00023453"/>
    </source>
</evidence>
<dbReference type="Pfam" id="PF00575">
    <property type="entry name" value="S1"/>
    <property type="match status" value="1"/>
</dbReference>
<keyword evidence="3" id="KW-0949">S-adenosyl-L-methionine</keyword>
<evidence type="ECO:0000256" key="5">
    <source>
        <dbReference type="SAM" id="MobiDB-lite"/>
    </source>
</evidence>
<dbReference type="GO" id="GO:0008171">
    <property type="term" value="F:O-methyltransferase activity"/>
    <property type="evidence" value="ECO:0007669"/>
    <property type="project" value="InterPro"/>
</dbReference>
<feature type="domain" description="S1 motif" evidence="7">
    <location>
        <begin position="2167"/>
        <end position="2240"/>
    </location>
</feature>
<dbReference type="InterPro" id="IPR003029">
    <property type="entry name" value="S1_domain"/>
</dbReference>
<proteinExistence type="inferred from homology"/>
<dbReference type="PROSITE" id="PS50126">
    <property type="entry name" value="S1"/>
    <property type="match status" value="6"/>
</dbReference>
<dbReference type="GO" id="GO:0004672">
    <property type="term" value="F:protein kinase activity"/>
    <property type="evidence" value="ECO:0007669"/>
    <property type="project" value="InterPro"/>
</dbReference>
<dbReference type="InterPro" id="IPR011009">
    <property type="entry name" value="Kinase-like_dom_sf"/>
</dbReference>
<comment type="caution">
    <text evidence="8">The sequence shown here is derived from an EMBL/GenBank/DDBJ whole genome shotgun (WGS) entry which is preliminary data.</text>
</comment>
<feature type="region of interest" description="Disordered" evidence="5">
    <location>
        <begin position="1597"/>
        <end position="1628"/>
    </location>
</feature>
<keyword evidence="9" id="KW-1185">Reference proteome</keyword>
<dbReference type="PROSITE" id="PS50011">
    <property type="entry name" value="PROTEIN_KINASE_DOM"/>
    <property type="match status" value="1"/>
</dbReference>
<evidence type="ECO:0000256" key="3">
    <source>
        <dbReference type="ARBA" id="ARBA00022691"/>
    </source>
</evidence>
<dbReference type="InterPro" id="IPR029063">
    <property type="entry name" value="SAM-dependent_MTases_sf"/>
</dbReference>
<dbReference type="GO" id="GO:0032259">
    <property type="term" value="P:methylation"/>
    <property type="evidence" value="ECO:0007669"/>
    <property type="project" value="UniProtKB-KW"/>
</dbReference>
<feature type="domain" description="S1 motif" evidence="7">
    <location>
        <begin position="2252"/>
        <end position="2324"/>
    </location>
</feature>
<feature type="compositionally biased region" description="Basic and acidic residues" evidence="5">
    <location>
        <begin position="1597"/>
        <end position="1613"/>
    </location>
</feature>
<evidence type="ECO:0000313" key="8">
    <source>
        <dbReference type="EMBL" id="CAE8598399.1"/>
    </source>
</evidence>
<feature type="domain" description="S1 motif" evidence="7">
    <location>
        <begin position="2609"/>
        <end position="2683"/>
    </location>
</feature>
<dbReference type="InterPro" id="IPR012340">
    <property type="entry name" value="NA-bd_OB-fold"/>
</dbReference>
<feature type="compositionally biased region" description="Basic and acidic residues" evidence="5">
    <location>
        <begin position="1839"/>
        <end position="1850"/>
    </location>
</feature>
<keyword evidence="2" id="KW-0808">Transferase</keyword>
<dbReference type="PANTHER" id="PTHR10724:SF10">
    <property type="entry name" value="S1 RNA-BINDING DOMAIN-CONTAINING PROTEIN 1"/>
    <property type="match status" value="1"/>
</dbReference>
<name>A0A813E8R0_POLGL</name>